<dbReference type="Proteomes" id="UP000181917">
    <property type="component" value="Unassembled WGS sequence"/>
</dbReference>
<reference evidence="10 11" key="1">
    <citation type="submission" date="2016-10" db="EMBL/GenBank/DDBJ databases">
        <authorList>
            <person name="de Groot N.N."/>
        </authorList>
    </citation>
    <scope>NUCLEOTIDE SEQUENCE [LARGE SCALE GENOMIC DNA]</scope>
    <source>
        <strain evidence="10 11">DSM 20117</strain>
    </source>
</reference>
<evidence type="ECO:0000256" key="3">
    <source>
        <dbReference type="ARBA" id="ARBA00022575"/>
    </source>
</evidence>
<sequence>MWTPAELELPVVAAPMAGGPSTPALAAAVNDAGGLGFLAGALKARGKVTEEIAHLRALTDKPFGVNLFVPANTAGKPATEDVEAVEAYRRRLAEFLETAVPEPDWQDTDDYAGKLELLLEARPAVVSFTFGLPEEETVAKLHRADISVWAMVTSAQDARAAEALGCDVLVVQSAEAGGHRSTFSVRAEPNDQTLETLLPEVRAAVGLPLVAAGGISSPAQTGRALELGAVAAQAGTAFLRTPESGAAKFYKDALIDARFSSTALTRAFSGRLARGLENDFIRGFSKYAPAVYPQVNQLTRAVRAAAAEAQDPQLMSLWAGVGFPDATAEPAADVARRLGRVA</sequence>
<keyword evidence="6" id="KW-0560">Oxidoreductase</keyword>
<keyword evidence="7" id="KW-0503">Monooxygenase</keyword>
<protein>
    <recommendedName>
        <fullName evidence="8">Propionate 3-nitronate monooxygenase</fullName>
    </recommendedName>
</protein>
<dbReference type="KEGG" id="acry:AC20117_03560"/>
<dbReference type="Pfam" id="PF03060">
    <property type="entry name" value="NMO"/>
    <property type="match status" value="1"/>
</dbReference>
<evidence type="ECO:0000256" key="9">
    <source>
        <dbReference type="ARBA" id="ARBA00049401"/>
    </source>
</evidence>
<dbReference type="STRING" id="37928.SAMN04489742_2779"/>
<dbReference type="PANTHER" id="PTHR42747:SF3">
    <property type="entry name" value="NITRONATE MONOOXYGENASE-RELATED"/>
    <property type="match status" value="1"/>
</dbReference>
<dbReference type="OrthoDB" id="9778912at2"/>
<dbReference type="GO" id="GO:0018580">
    <property type="term" value="F:nitronate monooxygenase activity"/>
    <property type="evidence" value="ECO:0007669"/>
    <property type="project" value="InterPro"/>
</dbReference>
<organism evidence="10 11">
    <name type="scientific">Crystallibacter crystallopoietes</name>
    <dbReference type="NCBI Taxonomy" id="37928"/>
    <lineage>
        <taxon>Bacteria</taxon>
        <taxon>Bacillati</taxon>
        <taxon>Actinomycetota</taxon>
        <taxon>Actinomycetes</taxon>
        <taxon>Micrococcales</taxon>
        <taxon>Micrococcaceae</taxon>
        <taxon>Crystallibacter</taxon>
    </lineage>
</organism>
<keyword evidence="3" id="KW-0216">Detoxification</keyword>
<evidence type="ECO:0000256" key="4">
    <source>
        <dbReference type="ARBA" id="ARBA00022630"/>
    </source>
</evidence>
<evidence type="ECO:0000313" key="10">
    <source>
        <dbReference type="EMBL" id="SDQ84167.1"/>
    </source>
</evidence>
<dbReference type="GO" id="GO:0009636">
    <property type="term" value="P:response to toxic substance"/>
    <property type="evidence" value="ECO:0007669"/>
    <property type="project" value="UniProtKB-KW"/>
</dbReference>
<evidence type="ECO:0000256" key="7">
    <source>
        <dbReference type="ARBA" id="ARBA00023033"/>
    </source>
</evidence>
<evidence type="ECO:0000256" key="2">
    <source>
        <dbReference type="ARBA" id="ARBA00009881"/>
    </source>
</evidence>
<accession>A0A1H1E626</accession>
<evidence type="ECO:0000313" key="11">
    <source>
        <dbReference type="Proteomes" id="UP000181917"/>
    </source>
</evidence>
<keyword evidence="5" id="KW-0288">FMN</keyword>
<comment type="cofactor">
    <cofactor evidence="1">
        <name>FMN</name>
        <dbReference type="ChEBI" id="CHEBI:58210"/>
    </cofactor>
</comment>
<evidence type="ECO:0000256" key="6">
    <source>
        <dbReference type="ARBA" id="ARBA00023002"/>
    </source>
</evidence>
<keyword evidence="4" id="KW-0285">Flavoprotein</keyword>
<dbReference type="Gene3D" id="3.20.20.70">
    <property type="entry name" value="Aldolase class I"/>
    <property type="match status" value="1"/>
</dbReference>
<dbReference type="EMBL" id="FNKH01000002">
    <property type="protein sequence ID" value="SDQ84167.1"/>
    <property type="molecule type" value="Genomic_DNA"/>
</dbReference>
<proteinExistence type="inferred from homology"/>
<comment type="catalytic activity">
    <reaction evidence="9">
        <text>3 propionate 3-nitronate + 3 O2 + H2O = 3 3-oxopropanoate + 2 nitrate + nitrite + H2O2 + 3 H(+)</text>
        <dbReference type="Rhea" id="RHEA:57332"/>
        <dbReference type="ChEBI" id="CHEBI:15377"/>
        <dbReference type="ChEBI" id="CHEBI:15378"/>
        <dbReference type="ChEBI" id="CHEBI:15379"/>
        <dbReference type="ChEBI" id="CHEBI:16240"/>
        <dbReference type="ChEBI" id="CHEBI:16301"/>
        <dbReference type="ChEBI" id="CHEBI:17632"/>
        <dbReference type="ChEBI" id="CHEBI:33190"/>
        <dbReference type="ChEBI" id="CHEBI:136067"/>
    </reaction>
</comment>
<dbReference type="AlphaFoldDB" id="A0A1H1E626"/>
<gene>
    <name evidence="10" type="ORF">SAMN04489742_2779</name>
</gene>
<evidence type="ECO:0000256" key="1">
    <source>
        <dbReference type="ARBA" id="ARBA00001917"/>
    </source>
</evidence>
<dbReference type="InterPro" id="IPR004136">
    <property type="entry name" value="NMO"/>
</dbReference>
<keyword evidence="11" id="KW-1185">Reference proteome</keyword>
<dbReference type="SUPFAM" id="SSF51412">
    <property type="entry name" value="Inosine monophosphate dehydrogenase (IMPDH)"/>
    <property type="match status" value="1"/>
</dbReference>
<evidence type="ECO:0000256" key="5">
    <source>
        <dbReference type="ARBA" id="ARBA00022643"/>
    </source>
</evidence>
<evidence type="ECO:0000256" key="8">
    <source>
        <dbReference type="ARBA" id="ARBA00031155"/>
    </source>
</evidence>
<dbReference type="CDD" id="cd04730">
    <property type="entry name" value="NPD_like"/>
    <property type="match status" value="1"/>
</dbReference>
<dbReference type="RefSeq" id="WP_074700958.1">
    <property type="nucleotide sequence ID" value="NZ_CP018863.1"/>
</dbReference>
<name>A0A1H1E626_9MICC</name>
<comment type="similarity">
    <text evidence="2">Belongs to the nitronate monooxygenase family. NMO class I subfamily.</text>
</comment>
<dbReference type="InterPro" id="IPR013785">
    <property type="entry name" value="Aldolase_TIM"/>
</dbReference>
<dbReference type="PANTHER" id="PTHR42747">
    <property type="entry name" value="NITRONATE MONOOXYGENASE-RELATED"/>
    <property type="match status" value="1"/>
</dbReference>